<dbReference type="EMBL" id="FLUM01000003">
    <property type="protein sequence ID" value="SBW05955.1"/>
    <property type="molecule type" value="Genomic_DNA"/>
</dbReference>
<proteinExistence type="predicted"/>
<organism evidence="1">
    <name type="scientific">uncultured Dysgonomonas sp</name>
    <dbReference type="NCBI Taxonomy" id="206096"/>
    <lineage>
        <taxon>Bacteria</taxon>
        <taxon>Pseudomonadati</taxon>
        <taxon>Bacteroidota</taxon>
        <taxon>Bacteroidia</taxon>
        <taxon>Bacteroidales</taxon>
        <taxon>Dysgonomonadaceae</taxon>
        <taxon>Dysgonomonas</taxon>
        <taxon>environmental samples</taxon>
    </lineage>
</organism>
<name>A0A212K359_9BACT</name>
<evidence type="ECO:0000313" key="1">
    <source>
        <dbReference type="EMBL" id="SBW05955.1"/>
    </source>
</evidence>
<gene>
    <name evidence="1" type="ORF">KL86DYS1_31246</name>
</gene>
<sequence length="115" mass="13253">MLYFKEDIPNKDNKLIYIYKGITVVQMQNEVEMLMLSLGYKHLGQGLFEKGSRMMRLLFGAFCKYFKFRVRIEDYNNGEVKVTVSKDTTGLSGGAIGANQVKNEFYNLSRAFQTI</sequence>
<protein>
    <submittedName>
        <fullName evidence="1">Uncharacterized protein</fullName>
    </submittedName>
</protein>
<dbReference type="AlphaFoldDB" id="A0A212K359"/>
<reference evidence="1" key="1">
    <citation type="submission" date="2016-04" db="EMBL/GenBank/DDBJ databases">
        <authorList>
            <person name="Evans L.H."/>
            <person name="Alamgir A."/>
            <person name="Owens N."/>
            <person name="Weber N.D."/>
            <person name="Virtaneva K."/>
            <person name="Barbian K."/>
            <person name="Babar A."/>
            <person name="Rosenke K."/>
        </authorList>
    </citation>
    <scope>NUCLEOTIDE SEQUENCE</scope>
    <source>
        <strain evidence="1">86-1</strain>
    </source>
</reference>
<accession>A0A212K359</accession>
<dbReference type="RefSeq" id="WP_296943800.1">
    <property type="nucleotide sequence ID" value="NZ_LT599032.1"/>
</dbReference>